<dbReference type="PANTHER" id="PTHR10196:SF69">
    <property type="entry name" value="GLYCEROL KINASE"/>
    <property type="match status" value="1"/>
</dbReference>
<dbReference type="Pfam" id="PF02782">
    <property type="entry name" value="FGGY_C"/>
    <property type="match status" value="1"/>
</dbReference>
<gene>
    <name evidence="7" type="ORF">SMTD_LOCUS22359</name>
</gene>
<dbReference type="SUPFAM" id="SSF53067">
    <property type="entry name" value="Actin-like ATPase domain"/>
    <property type="match status" value="1"/>
</dbReference>
<dbReference type="Proteomes" id="UP000269396">
    <property type="component" value="Unassembled WGS sequence"/>
</dbReference>
<comment type="similarity">
    <text evidence="1">Belongs to the FGGY kinase family.</text>
</comment>
<protein>
    <recommendedName>
        <fullName evidence="6">Carbohydrate kinase FGGY C-terminal domain-containing protein</fullName>
    </recommendedName>
</protein>
<organism evidence="7 8">
    <name type="scientific">Schistosoma mattheei</name>
    <dbReference type="NCBI Taxonomy" id="31246"/>
    <lineage>
        <taxon>Eukaryota</taxon>
        <taxon>Metazoa</taxon>
        <taxon>Spiralia</taxon>
        <taxon>Lophotrochozoa</taxon>
        <taxon>Platyhelminthes</taxon>
        <taxon>Trematoda</taxon>
        <taxon>Digenea</taxon>
        <taxon>Strigeidida</taxon>
        <taxon>Schistosomatoidea</taxon>
        <taxon>Schistosomatidae</taxon>
        <taxon>Schistosoma</taxon>
    </lineage>
</organism>
<evidence type="ECO:0000256" key="3">
    <source>
        <dbReference type="ARBA" id="ARBA00022741"/>
    </source>
</evidence>
<dbReference type="GO" id="GO:0006071">
    <property type="term" value="P:glycerol metabolic process"/>
    <property type="evidence" value="ECO:0007669"/>
    <property type="project" value="TreeGrafter"/>
</dbReference>
<evidence type="ECO:0000256" key="1">
    <source>
        <dbReference type="ARBA" id="ARBA00009156"/>
    </source>
</evidence>
<proteinExistence type="inferred from homology"/>
<evidence type="ECO:0000256" key="4">
    <source>
        <dbReference type="ARBA" id="ARBA00022777"/>
    </source>
</evidence>
<evidence type="ECO:0000256" key="5">
    <source>
        <dbReference type="ARBA" id="ARBA00022840"/>
    </source>
</evidence>
<keyword evidence="5" id="KW-0067">ATP-binding</keyword>
<dbReference type="GO" id="GO:0046167">
    <property type="term" value="P:glycerol-3-phosphate biosynthetic process"/>
    <property type="evidence" value="ECO:0007669"/>
    <property type="project" value="TreeGrafter"/>
</dbReference>
<evidence type="ECO:0000313" key="7">
    <source>
        <dbReference type="EMBL" id="VDP87105.1"/>
    </source>
</evidence>
<keyword evidence="2" id="KW-0808">Transferase</keyword>
<accession>A0A183Q6X3</accession>
<dbReference type="Gene3D" id="3.30.420.40">
    <property type="match status" value="1"/>
</dbReference>
<dbReference type="InterPro" id="IPR043129">
    <property type="entry name" value="ATPase_NBD"/>
</dbReference>
<dbReference type="AlphaFoldDB" id="A0A183Q6X3"/>
<sequence length="146" mass="16525">MRWLKTKLGVFKDDAECEKLSASVYRKQRFNEPDPCYLVPAFSGLFCPWWQESARCVICGITANVDKSDLVYAGLRSSVYQTYDVLFVATLAKANNKCNSIVPLMALKKPNEIIVDGGMSNSDILMQSLADILSRFTESEYYKTRI</sequence>
<name>A0A183Q6X3_9TREM</name>
<dbReference type="STRING" id="31246.A0A183Q6X3"/>
<dbReference type="GO" id="GO:0004370">
    <property type="term" value="F:glycerol kinase activity"/>
    <property type="evidence" value="ECO:0007669"/>
    <property type="project" value="TreeGrafter"/>
</dbReference>
<evidence type="ECO:0000259" key="6">
    <source>
        <dbReference type="Pfam" id="PF02782"/>
    </source>
</evidence>
<dbReference type="GO" id="GO:0005524">
    <property type="term" value="F:ATP binding"/>
    <property type="evidence" value="ECO:0007669"/>
    <property type="project" value="UniProtKB-KW"/>
</dbReference>
<keyword evidence="3" id="KW-0547">Nucleotide-binding</keyword>
<evidence type="ECO:0000313" key="8">
    <source>
        <dbReference type="Proteomes" id="UP000269396"/>
    </source>
</evidence>
<dbReference type="InterPro" id="IPR018485">
    <property type="entry name" value="FGGY_C"/>
</dbReference>
<keyword evidence="8" id="KW-1185">Reference proteome</keyword>
<evidence type="ECO:0000256" key="2">
    <source>
        <dbReference type="ARBA" id="ARBA00022679"/>
    </source>
</evidence>
<feature type="domain" description="Carbohydrate kinase FGGY C-terminal" evidence="6">
    <location>
        <begin position="3"/>
        <end position="134"/>
    </location>
</feature>
<dbReference type="EMBL" id="UZAL01051028">
    <property type="protein sequence ID" value="VDP87105.1"/>
    <property type="molecule type" value="Genomic_DNA"/>
</dbReference>
<dbReference type="GO" id="GO:0005739">
    <property type="term" value="C:mitochondrion"/>
    <property type="evidence" value="ECO:0007669"/>
    <property type="project" value="TreeGrafter"/>
</dbReference>
<dbReference type="PANTHER" id="PTHR10196">
    <property type="entry name" value="SUGAR KINASE"/>
    <property type="match status" value="1"/>
</dbReference>
<dbReference type="GO" id="GO:0006641">
    <property type="term" value="P:triglyceride metabolic process"/>
    <property type="evidence" value="ECO:0007669"/>
    <property type="project" value="TreeGrafter"/>
</dbReference>
<keyword evidence="4" id="KW-0418">Kinase</keyword>
<reference evidence="7 8" key="1">
    <citation type="submission" date="2018-11" db="EMBL/GenBank/DDBJ databases">
        <authorList>
            <consortium name="Pathogen Informatics"/>
        </authorList>
    </citation>
    <scope>NUCLEOTIDE SEQUENCE [LARGE SCALE GENOMIC DNA]</scope>
    <source>
        <strain>Denwood</strain>
        <strain evidence="8">Zambia</strain>
    </source>
</reference>